<dbReference type="Pfam" id="PF01850">
    <property type="entry name" value="PIN"/>
    <property type="match status" value="1"/>
</dbReference>
<dbReference type="Proteomes" id="UP000177416">
    <property type="component" value="Unassembled WGS sequence"/>
</dbReference>
<organism evidence="2 3">
    <name type="scientific">Candidatus Gottesmanbacteria bacterium RIFCSPHIGHO2_01_FULL_46_14</name>
    <dbReference type="NCBI Taxonomy" id="1798380"/>
    <lineage>
        <taxon>Bacteria</taxon>
        <taxon>Candidatus Gottesmaniibacteriota</taxon>
    </lineage>
</organism>
<dbReference type="SUPFAM" id="SSF88723">
    <property type="entry name" value="PIN domain-like"/>
    <property type="match status" value="1"/>
</dbReference>
<accession>A0A1F5ZQB7</accession>
<evidence type="ECO:0000259" key="1">
    <source>
        <dbReference type="Pfam" id="PF01850"/>
    </source>
</evidence>
<protein>
    <recommendedName>
        <fullName evidence="1">PIN domain-containing protein</fullName>
    </recommendedName>
</protein>
<reference evidence="2 3" key="1">
    <citation type="journal article" date="2016" name="Nat. Commun.">
        <title>Thousands of microbial genomes shed light on interconnected biogeochemical processes in an aquifer system.</title>
        <authorList>
            <person name="Anantharaman K."/>
            <person name="Brown C.T."/>
            <person name="Hug L.A."/>
            <person name="Sharon I."/>
            <person name="Castelle C.J."/>
            <person name="Probst A.J."/>
            <person name="Thomas B.C."/>
            <person name="Singh A."/>
            <person name="Wilkins M.J."/>
            <person name="Karaoz U."/>
            <person name="Brodie E.L."/>
            <person name="Williams K.H."/>
            <person name="Hubbard S.S."/>
            <person name="Banfield J.F."/>
        </authorList>
    </citation>
    <scope>NUCLEOTIDE SEQUENCE [LARGE SCALE GENOMIC DNA]</scope>
</reference>
<feature type="domain" description="PIN" evidence="1">
    <location>
        <begin position="7"/>
        <end position="127"/>
    </location>
</feature>
<evidence type="ECO:0000313" key="3">
    <source>
        <dbReference type="Proteomes" id="UP000177416"/>
    </source>
</evidence>
<dbReference type="Gene3D" id="3.40.50.1010">
    <property type="entry name" value="5'-nuclease"/>
    <property type="match status" value="1"/>
</dbReference>
<sequence length="133" mass="15712">MKSTQTVLLDTNVILRFFREDQPQHVGHVRKLFQEAEKGMISCYIDPVVLAEVIWTLTSFYKVNRSEITTKLEMLLAQQWTVNEHKQTFFSALHQYQETSLDYIDCWLLAVSQEHNIPIETFDKKLKVRSLHI</sequence>
<evidence type="ECO:0000313" key="2">
    <source>
        <dbReference type="EMBL" id="OGG14307.1"/>
    </source>
</evidence>
<gene>
    <name evidence="2" type="ORF">A2875_02005</name>
</gene>
<dbReference type="PANTHER" id="PTHR39664:SF2">
    <property type="entry name" value="NUCLEIC ACID-BINDING PROTEIN, CONTAINING PIN DOMAIN-RELATED"/>
    <property type="match status" value="1"/>
</dbReference>
<comment type="caution">
    <text evidence="2">The sequence shown here is derived from an EMBL/GenBank/DDBJ whole genome shotgun (WGS) entry which is preliminary data.</text>
</comment>
<name>A0A1F5ZQB7_9BACT</name>
<dbReference type="InterPro" id="IPR029060">
    <property type="entry name" value="PIN-like_dom_sf"/>
</dbReference>
<dbReference type="PANTHER" id="PTHR39664">
    <property type="match status" value="1"/>
</dbReference>
<dbReference type="AlphaFoldDB" id="A0A1F5ZQB7"/>
<dbReference type="EMBL" id="MFJJ01000023">
    <property type="protein sequence ID" value="OGG14307.1"/>
    <property type="molecule type" value="Genomic_DNA"/>
</dbReference>
<proteinExistence type="predicted"/>
<dbReference type="InterPro" id="IPR002716">
    <property type="entry name" value="PIN_dom"/>
</dbReference>